<gene>
    <name evidence="3" type="ORF">B0H63DRAFT_389941</name>
</gene>
<dbReference type="Gene3D" id="3.40.630.30">
    <property type="match status" value="1"/>
</dbReference>
<dbReference type="InterPro" id="IPR000182">
    <property type="entry name" value="GNAT_dom"/>
</dbReference>
<dbReference type="PANTHER" id="PTHR42791">
    <property type="entry name" value="GNAT FAMILY ACETYLTRANSFERASE"/>
    <property type="match status" value="1"/>
</dbReference>
<dbReference type="InterPro" id="IPR016181">
    <property type="entry name" value="Acyl_CoA_acyltransferase"/>
</dbReference>
<evidence type="ECO:0000259" key="2">
    <source>
        <dbReference type="PROSITE" id="PS51186"/>
    </source>
</evidence>
<dbReference type="GO" id="GO:0016747">
    <property type="term" value="F:acyltransferase activity, transferring groups other than amino-acyl groups"/>
    <property type="evidence" value="ECO:0007669"/>
    <property type="project" value="InterPro"/>
</dbReference>
<keyword evidence="4" id="KW-1185">Reference proteome</keyword>
<dbReference type="PANTHER" id="PTHR42791:SF1">
    <property type="entry name" value="N-ACETYLTRANSFERASE DOMAIN-CONTAINING PROTEIN"/>
    <property type="match status" value="1"/>
</dbReference>
<organism evidence="3 4">
    <name type="scientific">Podospora didyma</name>
    <dbReference type="NCBI Taxonomy" id="330526"/>
    <lineage>
        <taxon>Eukaryota</taxon>
        <taxon>Fungi</taxon>
        <taxon>Dikarya</taxon>
        <taxon>Ascomycota</taxon>
        <taxon>Pezizomycotina</taxon>
        <taxon>Sordariomycetes</taxon>
        <taxon>Sordariomycetidae</taxon>
        <taxon>Sordariales</taxon>
        <taxon>Podosporaceae</taxon>
        <taxon>Podospora</taxon>
    </lineage>
</organism>
<dbReference type="CDD" id="cd04301">
    <property type="entry name" value="NAT_SF"/>
    <property type="match status" value="1"/>
</dbReference>
<dbReference type="Proteomes" id="UP001285441">
    <property type="component" value="Unassembled WGS sequence"/>
</dbReference>
<comment type="caution">
    <text evidence="3">The sequence shown here is derived from an EMBL/GenBank/DDBJ whole genome shotgun (WGS) entry which is preliminary data.</text>
</comment>
<dbReference type="EMBL" id="JAULSW010000002">
    <property type="protein sequence ID" value="KAK3390379.1"/>
    <property type="molecule type" value="Genomic_DNA"/>
</dbReference>
<dbReference type="AlphaFoldDB" id="A0AAE0NZC1"/>
<name>A0AAE0NZC1_9PEZI</name>
<dbReference type="SUPFAM" id="SSF55729">
    <property type="entry name" value="Acyl-CoA N-acyltransferases (Nat)"/>
    <property type="match status" value="1"/>
</dbReference>
<dbReference type="PROSITE" id="PS51186">
    <property type="entry name" value="GNAT"/>
    <property type="match status" value="1"/>
</dbReference>
<dbReference type="InterPro" id="IPR052523">
    <property type="entry name" value="Trichothecene_AcTrans"/>
</dbReference>
<reference evidence="3" key="2">
    <citation type="submission" date="2023-06" db="EMBL/GenBank/DDBJ databases">
        <authorList>
            <consortium name="Lawrence Berkeley National Laboratory"/>
            <person name="Haridas S."/>
            <person name="Hensen N."/>
            <person name="Bonometti L."/>
            <person name="Westerberg I."/>
            <person name="Brannstrom I.O."/>
            <person name="Guillou S."/>
            <person name="Cros-Aarteil S."/>
            <person name="Calhoun S."/>
            <person name="Kuo A."/>
            <person name="Mondo S."/>
            <person name="Pangilinan J."/>
            <person name="Riley R."/>
            <person name="LaButti K."/>
            <person name="Andreopoulos B."/>
            <person name="Lipzen A."/>
            <person name="Chen C."/>
            <person name="Yanf M."/>
            <person name="Daum C."/>
            <person name="Ng V."/>
            <person name="Clum A."/>
            <person name="Steindorff A."/>
            <person name="Ohm R."/>
            <person name="Martin F."/>
            <person name="Silar P."/>
            <person name="Natvig D."/>
            <person name="Lalanne C."/>
            <person name="Gautier V."/>
            <person name="Ament-velasquez S.L."/>
            <person name="Kruys A."/>
            <person name="Hutchinson M.I."/>
            <person name="Powell A.J."/>
            <person name="Barry K."/>
            <person name="Miller A.N."/>
            <person name="Grigoriev I.V."/>
            <person name="Debuchy R."/>
            <person name="Gladieux P."/>
            <person name="Thoren M.H."/>
            <person name="Johannesson H."/>
        </authorList>
    </citation>
    <scope>NUCLEOTIDE SEQUENCE</scope>
    <source>
        <strain evidence="3">CBS 232.78</strain>
    </source>
</reference>
<accession>A0AAE0NZC1</accession>
<evidence type="ECO:0000256" key="1">
    <source>
        <dbReference type="SAM" id="MobiDB-lite"/>
    </source>
</evidence>
<feature type="region of interest" description="Disordered" evidence="1">
    <location>
        <begin position="1"/>
        <end position="20"/>
    </location>
</feature>
<reference evidence="3" key="1">
    <citation type="journal article" date="2023" name="Mol. Phylogenet. Evol.">
        <title>Genome-scale phylogeny and comparative genomics of the fungal order Sordariales.</title>
        <authorList>
            <person name="Hensen N."/>
            <person name="Bonometti L."/>
            <person name="Westerberg I."/>
            <person name="Brannstrom I.O."/>
            <person name="Guillou S."/>
            <person name="Cros-Aarteil S."/>
            <person name="Calhoun S."/>
            <person name="Haridas S."/>
            <person name="Kuo A."/>
            <person name="Mondo S."/>
            <person name="Pangilinan J."/>
            <person name="Riley R."/>
            <person name="LaButti K."/>
            <person name="Andreopoulos B."/>
            <person name="Lipzen A."/>
            <person name="Chen C."/>
            <person name="Yan M."/>
            <person name="Daum C."/>
            <person name="Ng V."/>
            <person name="Clum A."/>
            <person name="Steindorff A."/>
            <person name="Ohm R.A."/>
            <person name="Martin F."/>
            <person name="Silar P."/>
            <person name="Natvig D.O."/>
            <person name="Lalanne C."/>
            <person name="Gautier V."/>
            <person name="Ament-Velasquez S.L."/>
            <person name="Kruys A."/>
            <person name="Hutchinson M.I."/>
            <person name="Powell A.J."/>
            <person name="Barry K."/>
            <person name="Miller A.N."/>
            <person name="Grigoriev I.V."/>
            <person name="Debuchy R."/>
            <person name="Gladieux P."/>
            <person name="Hiltunen Thoren M."/>
            <person name="Johannesson H."/>
        </authorList>
    </citation>
    <scope>NUCLEOTIDE SEQUENCE</scope>
    <source>
        <strain evidence="3">CBS 232.78</strain>
    </source>
</reference>
<protein>
    <recommendedName>
        <fullName evidence="2">N-acetyltransferase domain-containing protein</fullName>
    </recommendedName>
</protein>
<feature type="domain" description="N-acetyltransferase" evidence="2">
    <location>
        <begin position="111"/>
        <end position="247"/>
    </location>
</feature>
<evidence type="ECO:0000313" key="3">
    <source>
        <dbReference type="EMBL" id="KAK3390379.1"/>
    </source>
</evidence>
<evidence type="ECO:0000313" key="4">
    <source>
        <dbReference type="Proteomes" id="UP001285441"/>
    </source>
</evidence>
<sequence>METTTVSTTTSPTSTSSSTTTVTLVKRHSLVPPKWEDGVRVVGMSECREAALSLAHAFAADDYAQYLADPGDMDACSAEDKWKLHLDITLYTVAATCLSGRVTTVGPDYDSVALCVPPGRDLDGWWTTLRSGLWRMYFQLSAEGRKRYYDEILPLLRDTKADVLGDREANALYLVMLGTKPNSQGRGYAKRLLVDILHRADVENRPVYLESSSVSNNAYYGKFGFEIKKVISLDRGRAPVRLSIMVREPQPARKVAYPSAASTTAAMMVRKFHMGSKMG</sequence>
<proteinExistence type="predicted"/>